<proteinExistence type="predicted"/>
<feature type="compositionally biased region" description="Polar residues" evidence="1">
    <location>
        <begin position="53"/>
        <end position="67"/>
    </location>
</feature>
<feature type="compositionally biased region" description="Low complexity" evidence="1">
    <location>
        <begin position="80"/>
        <end position="90"/>
    </location>
</feature>
<name>A0A1B9GRS1_9TREE</name>
<dbReference type="AlphaFoldDB" id="A0A1B9GRS1"/>
<dbReference type="EMBL" id="KI669504">
    <property type="protein sequence ID" value="OCF33545.1"/>
    <property type="molecule type" value="Genomic_DNA"/>
</dbReference>
<evidence type="ECO:0000256" key="1">
    <source>
        <dbReference type="SAM" id="MobiDB-lite"/>
    </source>
</evidence>
<keyword evidence="3" id="KW-1185">Reference proteome</keyword>
<sequence length="618" mass="67533">MHTEESLRGLKLGELKALCKELRIAKHSKLSQALLIQKITESQEAHGDLLTVTDKTTQEGAVQNDNGSSQKKSKAKRKSSSLTESSSSPSKKIRNMRSSKNKDPRASQHLGSDPVIQNGALQIPSKEASSVTKGALTDPTMAFQTNSPPPAPSDPHVLPVAGKVSTPNAADGPPSTPDIARASVKQKPMTKTTLNPEGCIKSTPKRVATPFKPLQIVKRPVVPPTSAITPPLPVHRAILEDLQTSSLRIAYIRDSWINEVFLHLNATRNIPIKKAPSPSVIPLPQASCTRDLAFQGVHPDLYEKADPKSFKVAVRFCIARLYTLMYLGNGEAWSVLGGGRGILGPDLAKWDMITTSKQVSSDIWLIVTQGAHQQEERTDNSHGFLSRTRYLVLEGNGEVIASDRSQAATQNQDFQDGGYPTVHGCPVRADWHTMLRPFSEDQGSSPFDLLDHVKTKNDIEYPQGISKTWLQRMQNEDSPTASEMLQTAQRAVLSSCAANSFSGSKLSATAMDAEHLGHVIPTGTKASSRLELYLPESSQVVTVHLSTNGRPLHPALALVHRQSGFSDFVLKETGQIVGEEDAGVSELWQGLLGCDERGREDEDRSKDFWQGWEERLLQ</sequence>
<gene>
    <name evidence="2" type="ORF">I316_04617</name>
</gene>
<feature type="region of interest" description="Disordered" evidence="1">
    <location>
        <begin position="139"/>
        <end position="204"/>
    </location>
</feature>
<feature type="region of interest" description="Disordered" evidence="1">
    <location>
        <begin position="50"/>
        <end position="113"/>
    </location>
</feature>
<organism evidence="2 3">
    <name type="scientific">Kwoniella heveanensis BCC8398</name>
    <dbReference type="NCBI Taxonomy" id="1296120"/>
    <lineage>
        <taxon>Eukaryota</taxon>
        <taxon>Fungi</taxon>
        <taxon>Dikarya</taxon>
        <taxon>Basidiomycota</taxon>
        <taxon>Agaricomycotina</taxon>
        <taxon>Tremellomycetes</taxon>
        <taxon>Tremellales</taxon>
        <taxon>Cryptococcaceae</taxon>
        <taxon>Kwoniella</taxon>
    </lineage>
</organism>
<dbReference type="STRING" id="1296120.A0A1B9GRS1"/>
<reference evidence="2 3" key="1">
    <citation type="submission" date="2013-07" db="EMBL/GenBank/DDBJ databases">
        <title>The Genome Sequence of Cryptococcus heveanensis BCC8398.</title>
        <authorList>
            <consortium name="The Broad Institute Genome Sequencing Platform"/>
            <person name="Cuomo C."/>
            <person name="Litvintseva A."/>
            <person name="Chen Y."/>
            <person name="Heitman J."/>
            <person name="Sun S."/>
            <person name="Springer D."/>
            <person name="Dromer F."/>
            <person name="Young S.K."/>
            <person name="Zeng Q."/>
            <person name="Gargeya S."/>
            <person name="Fitzgerald M."/>
            <person name="Abouelleil A."/>
            <person name="Alvarado L."/>
            <person name="Berlin A.M."/>
            <person name="Chapman S.B."/>
            <person name="Dewar J."/>
            <person name="Goldberg J."/>
            <person name="Griggs A."/>
            <person name="Gujja S."/>
            <person name="Hansen M."/>
            <person name="Howarth C."/>
            <person name="Imamovic A."/>
            <person name="Larimer J."/>
            <person name="McCowan C."/>
            <person name="Murphy C."/>
            <person name="Pearson M."/>
            <person name="Priest M."/>
            <person name="Roberts A."/>
            <person name="Saif S."/>
            <person name="Shea T."/>
            <person name="Sykes S."/>
            <person name="Wortman J."/>
            <person name="Nusbaum C."/>
            <person name="Birren B."/>
        </authorList>
    </citation>
    <scope>NUCLEOTIDE SEQUENCE [LARGE SCALE GENOMIC DNA]</scope>
    <source>
        <strain evidence="2 3">BCC8398</strain>
    </source>
</reference>
<evidence type="ECO:0000313" key="3">
    <source>
        <dbReference type="Proteomes" id="UP000092666"/>
    </source>
</evidence>
<dbReference type="OrthoDB" id="2368680at2759"/>
<dbReference type="Proteomes" id="UP000092666">
    <property type="component" value="Unassembled WGS sequence"/>
</dbReference>
<protein>
    <recommendedName>
        <fullName evidence="4">Rho termination factor N-terminal domain-containing protein</fullName>
    </recommendedName>
</protein>
<evidence type="ECO:0008006" key="4">
    <source>
        <dbReference type="Google" id="ProtNLM"/>
    </source>
</evidence>
<reference evidence="3" key="2">
    <citation type="submission" date="2013-12" db="EMBL/GenBank/DDBJ databases">
        <title>Evolution of pathogenesis and genome organization in the Tremellales.</title>
        <authorList>
            <person name="Cuomo C."/>
            <person name="Litvintseva A."/>
            <person name="Heitman J."/>
            <person name="Chen Y."/>
            <person name="Sun S."/>
            <person name="Springer D."/>
            <person name="Dromer F."/>
            <person name="Young S."/>
            <person name="Zeng Q."/>
            <person name="Chapman S."/>
            <person name="Gujja S."/>
            <person name="Saif S."/>
            <person name="Birren B."/>
        </authorList>
    </citation>
    <scope>NUCLEOTIDE SEQUENCE [LARGE SCALE GENOMIC DNA]</scope>
    <source>
        <strain evidence="3">BCC8398</strain>
    </source>
</reference>
<evidence type="ECO:0000313" key="2">
    <source>
        <dbReference type="EMBL" id="OCF33545.1"/>
    </source>
</evidence>
<accession>A0A1B9GRS1</accession>